<dbReference type="EMBL" id="UZAH01036241">
    <property type="protein sequence ID" value="VDP44606.1"/>
    <property type="molecule type" value="Genomic_DNA"/>
</dbReference>
<dbReference type="Pfam" id="PF17618">
    <property type="entry name" value="SL4P"/>
    <property type="match status" value="1"/>
</dbReference>
<name>A0A183GNV1_HELPZ</name>
<organism evidence="2 3">
    <name type="scientific">Heligmosomoides polygyrus</name>
    <name type="common">Parasitic roundworm</name>
    <dbReference type="NCBI Taxonomy" id="6339"/>
    <lineage>
        <taxon>Eukaryota</taxon>
        <taxon>Metazoa</taxon>
        <taxon>Ecdysozoa</taxon>
        <taxon>Nematoda</taxon>
        <taxon>Chromadorea</taxon>
        <taxon>Rhabditida</taxon>
        <taxon>Rhabditina</taxon>
        <taxon>Rhabditomorpha</taxon>
        <taxon>Strongyloidea</taxon>
        <taxon>Heligmosomidae</taxon>
        <taxon>Heligmosomoides</taxon>
    </lineage>
</organism>
<keyword evidence="2" id="KW-1185">Reference proteome</keyword>
<accession>A0A183GNV1</accession>
<evidence type="ECO:0000313" key="3">
    <source>
        <dbReference type="WBParaSite" id="HPBE_0002437101-mRNA-1"/>
    </source>
</evidence>
<dbReference type="OrthoDB" id="5870081at2759"/>
<gene>
    <name evidence="1" type="ORF">HPBE_LOCUS24370</name>
</gene>
<reference evidence="3" key="2">
    <citation type="submission" date="2019-09" db="UniProtKB">
        <authorList>
            <consortium name="WormBaseParasite"/>
        </authorList>
    </citation>
    <scope>IDENTIFICATION</scope>
</reference>
<reference evidence="1 2" key="1">
    <citation type="submission" date="2018-11" db="EMBL/GenBank/DDBJ databases">
        <authorList>
            <consortium name="Pathogen Informatics"/>
        </authorList>
    </citation>
    <scope>NUCLEOTIDE SEQUENCE [LARGE SCALE GENOMIC DNA]</scope>
</reference>
<evidence type="ECO:0000313" key="1">
    <source>
        <dbReference type="EMBL" id="VDP44606.1"/>
    </source>
</evidence>
<proteinExistence type="predicted"/>
<dbReference type="AlphaFoldDB" id="A0A183GNV1"/>
<protein>
    <submittedName>
        <fullName evidence="3">PB1 domain-containing protein</fullName>
    </submittedName>
</protein>
<evidence type="ECO:0000313" key="2">
    <source>
        <dbReference type="Proteomes" id="UP000050761"/>
    </source>
</evidence>
<dbReference type="Proteomes" id="UP000050761">
    <property type="component" value="Unassembled WGS sequence"/>
</dbReference>
<accession>A0A3P8HMG5</accession>
<dbReference type="InterPro" id="IPR035127">
    <property type="entry name" value="SL4P"/>
</dbReference>
<sequence>MVQSFTIRHLKNAHTRMPRITVTYKDKHDLFEAFKKKMAELGVSVDEVLWTDEEGELTRMNNADAVMKATEDCCLPQKLHVIDDADKQQSSSSCCDEFADHRRGCCTTDQNPEVHPRHVYLIPNTLNNVHGTSFESRTSYEVFRTSSESPGTYFPLFSLSIEGNRHFKNEFQILVERPRLPPGLKF</sequence>
<dbReference type="WBParaSite" id="HPBE_0002437101-mRNA-1">
    <property type="protein sequence ID" value="HPBE_0002437101-mRNA-1"/>
    <property type="gene ID" value="HPBE_0002437101"/>
</dbReference>